<evidence type="ECO:0000259" key="8">
    <source>
        <dbReference type="PROSITE" id="PS50249"/>
    </source>
</evidence>
<evidence type="ECO:0000313" key="10">
    <source>
        <dbReference type="EMBL" id="MDW4825710.1"/>
    </source>
</evidence>
<dbReference type="InterPro" id="IPR037518">
    <property type="entry name" value="MPN"/>
</dbReference>
<evidence type="ECO:0000313" key="9">
    <source>
        <dbReference type="EMBL" id="MDR8525436.1"/>
    </source>
</evidence>
<dbReference type="NCBIfam" id="NF000642">
    <property type="entry name" value="PRK00024.1"/>
    <property type="match status" value="1"/>
</dbReference>
<feature type="domain" description="MPN" evidence="8">
    <location>
        <begin position="102"/>
        <end position="224"/>
    </location>
</feature>
<keyword evidence="3" id="KW-0479">Metal-binding</keyword>
<dbReference type="Pfam" id="PF20582">
    <property type="entry name" value="UPF0758_N"/>
    <property type="match status" value="1"/>
</dbReference>
<dbReference type="InterPro" id="IPR020891">
    <property type="entry name" value="UPF0758_CS"/>
</dbReference>
<dbReference type="PANTHER" id="PTHR30471:SF3">
    <property type="entry name" value="UPF0758 PROTEIN YEES-RELATED"/>
    <property type="match status" value="1"/>
</dbReference>
<comment type="caution">
    <text evidence="9">The sequence shown here is derived from an EMBL/GenBank/DDBJ whole genome shotgun (WGS) entry which is preliminary data.</text>
</comment>
<organism evidence="9 11">
    <name type="scientific">Shewanella fidelis</name>
    <dbReference type="NCBI Taxonomy" id="173509"/>
    <lineage>
        <taxon>Bacteria</taxon>
        <taxon>Pseudomonadati</taxon>
        <taxon>Pseudomonadota</taxon>
        <taxon>Gammaproteobacteria</taxon>
        <taxon>Alteromonadales</taxon>
        <taxon>Shewanellaceae</taxon>
        <taxon>Shewanella</taxon>
    </lineage>
</organism>
<keyword evidence="12" id="KW-1185">Reference proteome</keyword>
<accession>A0AAW8NRM0</accession>
<dbReference type="GO" id="GO:0006508">
    <property type="term" value="P:proteolysis"/>
    <property type="evidence" value="ECO:0007669"/>
    <property type="project" value="UniProtKB-KW"/>
</dbReference>
<dbReference type="Proteomes" id="UP001271263">
    <property type="component" value="Unassembled WGS sequence"/>
</dbReference>
<dbReference type="SUPFAM" id="SSF102712">
    <property type="entry name" value="JAB1/MPN domain"/>
    <property type="match status" value="1"/>
</dbReference>
<dbReference type="Pfam" id="PF04002">
    <property type="entry name" value="RadC"/>
    <property type="match status" value="1"/>
</dbReference>
<sequence>MAIKDWPEGEAPREKLLSHGVKQLSDAELLAVLLRVGLKGLSAVELAKMMINKFGGLRSLFSASERQVCQLDGVGPVKYAQMQAAIELGARISREKLQRGKILSDPDLTRDYLMRQLSDRAYEVFAILLLDSQHRVIQFVELFRGTINSASVYPREVVSLVLEKKAAAVIVCHNHPSGIAEPSSADRRITERLKQALQTIDVSLLDHMVVGDREIVSFAERGWMDKSIP</sequence>
<dbReference type="PROSITE" id="PS50249">
    <property type="entry name" value="MPN"/>
    <property type="match status" value="1"/>
</dbReference>
<dbReference type="CDD" id="cd08071">
    <property type="entry name" value="MPN_DUF2466"/>
    <property type="match status" value="1"/>
</dbReference>
<dbReference type="AlphaFoldDB" id="A0AAW8NRM0"/>
<dbReference type="EMBL" id="JAPMLE010000001">
    <property type="protein sequence ID" value="MDR8525436.1"/>
    <property type="molecule type" value="Genomic_DNA"/>
</dbReference>
<reference evidence="9" key="2">
    <citation type="submission" date="2022-11" db="EMBL/GenBank/DDBJ databases">
        <title>Prophages regulate Shewanella fidelis motility and biofilm formation: implications for gut colonization dynamics in Ciona robusta.</title>
        <authorList>
            <person name="Natarajan O."/>
            <person name="Gibboney S.L."/>
            <person name="Young M.N."/>
            <person name="Lim S.J."/>
            <person name="Pluta N."/>
            <person name="Atkinson C.G.F."/>
            <person name="Leigh B.A."/>
            <person name="Liberti A."/>
            <person name="Kees E."/>
            <person name="Breitbart M."/>
            <person name="Gralnick J."/>
            <person name="Dishaw L.J."/>
        </authorList>
    </citation>
    <scope>NUCLEOTIDE SEQUENCE</scope>
    <source>
        <strain evidence="9">3313</strain>
    </source>
</reference>
<dbReference type="GO" id="GO:0046872">
    <property type="term" value="F:metal ion binding"/>
    <property type="evidence" value="ECO:0007669"/>
    <property type="project" value="UniProtKB-KW"/>
</dbReference>
<keyword evidence="5" id="KW-0862">Zinc</keyword>
<name>A0AAW8NRM0_9GAMM</name>
<dbReference type="PANTHER" id="PTHR30471">
    <property type="entry name" value="DNA REPAIR PROTEIN RADC"/>
    <property type="match status" value="1"/>
</dbReference>
<dbReference type="PROSITE" id="PS01302">
    <property type="entry name" value="UPF0758"/>
    <property type="match status" value="1"/>
</dbReference>
<evidence type="ECO:0000256" key="4">
    <source>
        <dbReference type="ARBA" id="ARBA00022801"/>
    </source>
</evidence>
<reference evidence="10 12" key="1">
    <citation type="journal article" date="2022" name="bioRxiv">
        <title>Prophages regulate Shewanella fidelis 3313 motility and biofilm formation: implications for gut colonization dynamics in Ciona robusta.</title>
        <authorList>
            <person name="Natarajan O."/>
            <person name="Gibboney S.L."/>
            <person name="Young M.N."/>
            <person name="Lim S.J."/>
            <person name="Pluta N."/>
            <person name="Atkinson C.G."/>
            <person name="Leigh B.A."/>
            <person name="Liberti A."/>
            <person name="Kees E.D."/>
            <person name="Breitbart M."/>
            <person name="Gralnick J.A."/>
            <person name="Dishaw L.J."/>
        </authorList>
    </citation>
    <scope>NUCLEOTIDE SEQUENCE [LARGE SCALE GENOMIC DNA]</scope>
    <source>
        <strain evidence="10 12">JG4066</strain>
    </source>
</reference>
<keyword evidence="2" id="KW-0645">Protease</keyword>
<comment type="similarity">
    <text evidence="1 7">Belongs to the UPF0758 family.</text>
</comment>
<evidence type="ECO:0000256" key="3">
    <source>
        <dbReference type="ARBA" id="ARBA00022723"/>
    </source>
</evidence>
<evidence type="ECO:0000256" key="1">
    <source>
        <dbReference type="ARBA" id="ARBA00010243"/>
    </source>
</evidence>
<dbReference type="GO" id="GO:0008237">
    <property type="term" value="F:metallopeptidase activity"/>
    <property type="evidence" value="ECO:0007669"/>
    <property type="project" value="UniProtKB-KW"/>
</dbReference>
<dbReference type="InterPro" id="IPR025657">
    <property type="entry name" value="RadC_JAB"/>
</dbReference>
<evidence type="ECO:0000256" key="7">
    <source>
        <dbReference type="RuleBase" id="RU003797"/>
    </source>
</evidence>
<evidence type="ECO:0000256" key="5">
    <source>
        <dbReference type="ARBA" id="ARBA00022833"/>
    </source>
</evidence>
<dbReference type="Proteomes" id="UP001259340">
    <property type="component" value="Unassembled WGS sequence"/>
</dbReference>
<proteinExistence type="inferred from homology"/>
<keyword evidence="6" id="KW-0482">Metalloprotease</keyword>
<dbReference type="EMBL" id="JAPMLD010000008">
    <property type="protein sequence ID" value="MDW4825710.1"/>
    <property type="molecule type" value="Genomic_DNA"/>
</dbReference>
<dbReference type="Gene3D" id="3.40.140.10">
    <property type="entry name" value="Cytidine Deaminase, domain 2"/>
    <property type="match status" value="1"/>
</dbReference>
<keyword evidence="4" id="KW-0378">Hydrolase</keyword>
<evidence type="ECO:0000256" key="6">
    <source>
        <dbReference type="ARBA" id="ARBA00023049"/>
    </source>
</evidence>
<dbReference type="InterPro" id="IPR046778">
    <property type="entry name" value="UPF0758_N"/>
</dbReference>
<dbReference type="InterPro" id="IPR010994">
    <property type="entry name" value="RuvA_2-like"/>
</dbReference>
<evidence type="ECO:0000256" key="2">
    <source>
        <dbReference type="ARBA" id="ARBA00022670"/>
    </source>
</evidence>
<protein>
    <submittedName>
        <fullName evidence="9">DNA repair protein RadC</fullName>
    </submittedName>
</protein>
<dbReference type="NCBIfam" id="TIGR00608">
    <property type="entry name" value="radc"/>
    <property type="match status" value="1"/>
</dbReference>
<dbReference type="SUPFAM" id="SSF47781">
    <property type="entry name" value="RuvA domain 2-like"/>
    <property type="match status" value="1"/>
</dbReference>
<dbReference type="RefSeq" id="WP_028769275.1">
    <property type="nucleotide sequence ID" value="NZ_JAPMLA010000004.1"/>
</dbReference>
<evidence type="ECO:0000313" key="12">
    <source>
        <dbReference type="Proteomes" id="UP001271263"/>
    </source>
</evidence>
<dbReference type="FunFam" id="3.40.140.10:FF:000032">
    <property type="entry name" value="DNA repair protein RadC"/>
    <property type="match status" value="1"/>
</dbReference>
<gene>
    <name evidence="9" type="primary">radC</name>
    <name evidence="9" type="ORF">OS133_17620</name>
    <name evidence="10" type="ORF">OS134_16700</name>
</gene>
<dbReference type="InterPro" id="IPR001405">
    <property type="entry name" value="UPF0758"/>
</dbReference>
<evidence type="ECO:0000313" key="11">
    <source>
        <dbReference type="Proteomes" id="UP001259340"/>
    </source>
</evidence>